<reference evidence="2 5" key="2">
    <citation type="submission" date="2020-02" db="EMBL/GenBank/DDBJ databases">
        <title>WGS of Micromonospora spp. isolated from hot spring.</title>
        <authorList>
            <person name="Thawai C."/>
        </authorList>
    </citation>
    <scope>NUCLEOTIDE SEQUENCE [LARGE SCALE GENOMIC DNA]</scope>
    <source>
        <strain evidence="2 5">TMS7</strain>
    </source>
</reference>
<protein>
    <recommendedName>
        <fullName evidence="6">DUF4878 domain-containing protein</fullName>
    </recommendedName>
</protein>
<reference evidence="3 4" key="1">
    <citation type="submission" date="2019-10" db="EMBL/GenBank/DDBJ databases">
        <title>Genome Sequence of Micromonospora terminaliae DSM 101760.</title>
        <authorList>
            <person name="Guo L."/>
        </authorList>
    </citation>
    <scope>NUCLEOTIDE SEQUENCE [LARGE SCALE GENOMIC DNA]</scope>
    <source>
        <strain evidence="3 4">DSM 101760</strain>
    </source>
</reference>
<evidence type="ECO:0000313" key="4">
    <source>
        <dbReference type="Proteomes" id="UP000402241"/>
    </source>
</evidence>
<sequence>MAYEPVMVPPKNPRTRRTVLIVVGLVLSLCCLGGLIGGGLLWNLAREARGPAHERVDTFAAAMVARDFPTAYGQLCRRLRDRQSQADFVRQQSAQFTSTGYEIVGVNVTNSNGRVGGRADVRWLLPDGAGGTQVLTLVKEDGDWRICE</sequence>
<keyword evidence="1" id="KW-0812">Transmembrane</keyword>
<evidence type="ECO:0000313" key="5">
    <source>
        <dbReference type="Proteomes" id="UP000477779"/>
    </source>
</evidence>
<accession>A0AAJ2ZFE0</accession>
<dbReference type="Proteomes" id="UP000477779">
    <property type="component" value="Unassembled WGS sequence"/>
</dbReference>
<keyword evidence="4" id="KW-1185">Reference proteome</keyword>
<dbReference type="Proteomes" id="UP000402241">
    <property type="component" value="Chromosome"/>
</dbReference>
<keyword evidence="1" id="KW-1133">Transmembrane helix</keyword>
<dbReference type="EMBL" id="CP045309">
    <property type="protein sequence ID" value="QGL47308.1"/>
    <property type="molecule type" value="Genomic_DNA"/>
</dbReference>
<dbReference type="InterPro" id="IPR032710">
    <property type="entry name" value="NTF2-like_dom_sf"/>
</dbReference>
<name>A0AAJ2ZFE0_9ACTN</name>
<keyword evidence="1" id="KW-0472">Membrane</keyword>
<dbReference type="EMBL" id="JAAHBZ010000003">
    <property type="protein sequence ID" value="NES27923.1"/>
    <property type="molecule type" value="Genomic_DNA"/>
</dbReference>
<dbReference type="AlphaFoldDB" id="A0AAJ2ZFE0"/>
<evidence type="ECO:0000313" key="2">
    <source>
        <dbReference type="EMBL" id="NES27923.1"/>
    </source>
</evidence>
<evidence type="ECO:0000256" key="1">
    <source>
        <dbReference type="SAM" id="Phobius"/>
    </source>
</evidence>
<dbReference type="RefSeq" id="WP_154226659.1">
    <property type="nucleotide sequence ID" value="NZ_CP045309.1"/>
</dbReference>
<proteinExistence type="predicted"/>
<evidence type="ECO:0008006" key="6">
    <source>
        <dbReference type="Google" id="ProtNLM"/>
    </source>
</evidence>
<gene>
    <name evidence="2" type="ORF">G3561_10190</name>
    <name evidence="3" type="ORF">GCE86_09850</name>
</gene>
<dbReference type="SUPFAM" id="SSF54427">
    <property type="entry name" value="NTF2-like"/>
    <property type="match status" value="1"/>
</dbReference>
<organism evidence="2 5">
    <name type="scientific">Micromonospora terminaliae</name>
    <dbReference type="NCBI Taxonomy" id="1914461"/>
    <lineage>
        <taxon>Bacteria</taxon>
        <taxon>Bacillati</taxon>
        <taxon>Actinomycetota</taxon>
        <taxon>Actinomycetes</taxon>
        <taxon>Micromonosporales</taxon>
        <taxon>Micromonosporaceae</taxon>
        <taxon>Micromonospora</taxon>
    </lineage>
</organism>
<evidence type="ECO:0000313" key="3">
    <source>
        <dbReference type="EMBL" id="QGL47308.1"/>
    </source>
</evidence>
<feature type="transmembrane region" description="Helical" evidence="1">
    <location>
        <begin position="20"/>
        <end position="45"/>
    </location>
</feature>